<evidence type="ECO:0000259" key="1">
    <source>
        <dbReference type="PROSITE" id="PS51186"/>
    </source>
</evidence>
<keyword evidence="3" id="KW-1185">Reference proteome</keyword>
<gene>
    <name evidence="2" type="ORF">HF295_03965</name>
</gene>
<dbReference type="PROSITE" id="PS51186">
    <property type="entry name" value="GNAT"/>
    <property type="match status" value="1"/>
</dbReference>
<dbReference type="GO" id="GO:0016747">
    <property type="term" value="F:acyltransferase activity, transferring groups other than amino-acyl groups"/>
    <property type="evidence" value="ECO:0007669"/>
    <property type="project" value="InterPro"/>
</dbReference>
<dbReference type="InterPro" id="IPR000182">
    <property type="entry name" value="GNAT_dom"/>
</dbReference>
<evidence type="ECO:0000313" key="3">
    <source>
        <dbReference type="Proteomes" id="UP000512167"/>
    </source>
</evidence>
<reference evidence="2 3" key="1">
    <citation type="submission" date="2020-04" db="EMBL/GenBank/DDBJ databases">
        <authorList>
            <person name="Zheng R.K."/>
            <person name="Sun C.M."/>
        </authorList>
    </citation>
    <scope>NUCLEOTIDE SEQUENCE [LARGE SCALE GENOMIC DNA]</scope>
    <source>
        <strain evidence="3">zrk29</strain>
    </source>
</reference>
<dbReference type="PANTHER" id="PTHR43792">
    <property type="entry name" value="GNAT FAMILY, PUTATIVE (AFU_ORTHOLOGUE AFUA_3G00765)-RELATED-RELATED"/>
    <property type="match status" value="1"/>
</dbReference>
<proteinExistence type="predicted"/>
<dbReference type="EMBL" id="CP051151">
    <property type="protein sequence ID" value="QLY40059.1"/>
    <property type="molecule type" value="Genomic_DNA"/>
</dbReference>
<keyword evidence="2" id="KW-0808">Transferase</keyword>
<dbReference type="Proteomes" id="UP000512167">
    <property type="component" value="Chromosome"/>
</dbReference>
<dbReference type="Pfam" id="PF13302">
    <property type="entry name" value="Acetyltransf_3"/>
    <property type="match status" value="1"/>
</dbReference>
<evidence type="ECO:0000313" key="2">
    <source>
        <dbReference type="EMBL" id="QLY40059.1"/>
    </source>
</evidence>
<protein>
    <submittedName>
        <fullName evidence="2">GNAT family N-acetyltransferase</fullName>
    </submittedName>
</protein>
<feature type="domain" description="N-acetyltransferase" evidence="1">
    <location>
        <begin position="9"/>
        <end position="170"/>
    </location>
</feature>
<organism evidence="2 3">
    <name type="scientific">Hujiaoplasma nucleasis</name>
    <dbReference type="NCBI Taxonomy" id="2725268"/>
    <lineage>
        <taxon>Bacteria</taxon>
        <taxon>Bacillati</taxon>
        <taxon>Mycoplasmatota</taxon>
        <taxon>Mollicutes</taxon>
        <taxon>Candidatus Izemoplasmatales</taxon>
        <taxon>Hujiaoplasmataceae</taxon>
        <taxon>Hujiaoplasma</taxon>
    </lineage>
</organism>
<dbReference type="Gene3D" id="3.40.630.30">
    <property type="match status" value="1"/>
</dbReference>
<sequence>MRSLETKRLILRKFNTTDVKAVYDYAKLDTVGPMAGWKPHKNKKETRAVIDNFIKKDDVYALVFKDTRKVIGSIGVHLTELGSLGEVYELGYVLHPKFHRMGLMTEAIDIILYEVFFERNIDCLYVGHFYENLASQKLIEKIGFEWIEDILYQSRDYGEKKAKIYQLTKLNFVLMKGEK</sequence>
<dbReference type="InterPro" id="IPR051531">
    <property type="entry name" value="N-acetyltransferase"/>
</dbReference>
<dbReference type="AlphaFoldDB" id="A0A7L6N671"/>
<dbReference type="RefSeq" id="WP_312032557.1">
    <property type="nucleotide sequence ID" value="NZ_CP051151.1"/>
</dbReference>
<name>A0A7L6N671_9MOLU</name>
<dbReference type="InterPro" id="IPR016181">
    <property type="entry name" value="Acyl_CoA_acyltransferase"/>
</dbReference>
<dbReference type="SUPFAM" id="SSF55729">
    <property type="entry name" value="Acyl-CoA N-acyltransferases (Nat)"/>
    <property type="match status" value="1"/>
</dbReference>
<dbReference type="KEGG" id="tbk:HF295_03965"/>
<accession>A0A7L6N671</accession>